<dbReference type="AlphaFoldDB" id="A0A5C3FNK7"/>
<evidence type="ECO:0000313" key="2">
    <source>
        <dbReference type="EMBL" id="SPO44979.1"/>
    </source>
</evidence>
<dbReference type="EMBL" id="OOIQ01000005">
    <property type="protein sequence ID" value="SPO44979.1"/>
    <property type="molecule type" value="Genomic_DNA"/>
</dbReference>
<name>A0A5C3FNK7_PSEA2</name>
<reference evidence="2" key="1">
    <citation type="submission" date="2018-03" db="EMBL/GenBank/DDBJ databases">
        <authorList>
            <person name="Guldener U."/>
        </authorList>
    </citation>
    <scope>NUCLEOTIDE SEQUENCE [LARGE SCALE GENOMIC DNA]</scope>
    <source>
        <strain evidence="2">ATCC34888</strain>
    </source>
</reference>
<sequence>MCTTGLARGSVRMTASCIDAAARLDQPQPGKWGAGQEPQAAGPERKRERQSVPRVHATGPPPSFESCSVPIASTDPGSLSGFAIHHDSRARASASATAPPLQIRKGAKASLATALLQHAHSRPELELPA</sequence>
<comment type="caution">
    <text evidence="2">The sequence shown here is derived from an EMBL/GenBank/DDBJ whole genome shotgun (WGS) entry which is preliminary data.</text>
</comment>
<feature type="region of interest" description="Disordered" evidence="1">
    <location>
        <begin position="21"/>
        <end position="101"/>
    </location>
</feature>
<accession>A0A5C3FNK7</accession>
<keyword evidence="3" id="KW-1185">Reference proteome</keyword>
<dbReference type="Proteomes" id="UP000325008">
    <property type="component" value="Unassembled WGS sequence"/>
</dbReference>
<proteinExistence type="predicted"/>
<evidence type="ECO:0000313" key="3">
    <source>
        <dbReference type="Proteomes" id="UP000325008"/>
    </source>
</evidence>
<gene>
    <name evidence="2" type="ORF">PSANT_02665</name>
</gene>
<evidence type="ECO:0000256" key="1">
    <source>
        <dbReference type="SAM" id="MobiDB-lite"/>
    </source>
</evidence>
<organism evidence="2 3">
    <name type="scientific">Pseudozyma antarctica</name>
    <name type="common">Yeast</name>
    <name type="synonym">Candida antarctica</name>
    <dbReference type="NCBI Taxonomy" id="84753"/>
    <lineage>
        <taxon>Eukaryota</taxon>
        <taxon>Fungi</taxon>
        <taxon>Dikarya</taxon>
        <taxon>Basidiomycota</taxon>
        <taxon>Ustilaginomycotina</taxon>
        <taxon>Ustilaginomycetes</taxon>
        <taxon>Ustilaginales</taxon>
        <taxon>Ustilaginaceae</taxon>
        <taxon>Moesziomyces</taxon>
    </lineage>
</organism>
<protein>
    <submittedName>
        <fullName evidence="2">Uncharacterized protein</fullName>
    </submittedName>
</protein>